<accession>A0A162CX83</accession>
<keyword evidence="2" id="KW-0812">Transmembrane</keyword>
<dbReference type="InterPro" id="IPR053951">
    <property type="entry name" value="K_trans_N"/>
</dbReference>
<comment type="caution">
    <text evidence="4">The sequence shown here is derived from an EMBL/GenBank/DDBJ whole genome shotgun (WGS) entry which is preliminary data.</text>
</comment>
<keyword evidence="2" id="KW-1133">Transmembrane helix</keyword>
<evidence type="ECO:0000313" key="5">
    <source>
        <dbReference type="Proteomes" id="UP000076858"/>
    </source>
</evidence>
<gene>
    <name evidence="4" type="ORF">APZ42_003235</name>
</gene>
<dbReference type="GO" id="GO:0016020">
    <property type="term" value="C:membrane"/>
    <property type="evidence" value="ECO:0007669"/>
    <property type="project" value="InterPro"/>
</dbReference>
<protein>
    <recommendedName>
        <fullName evidence="3">K+ potassium transporter integral membrane domain-containing protein</fullName>
    </recommendedName>
</protein>
<evidence type="ECO:0000256" key="1">
    <source>
        <dbReference type="ARBA" id="ARBA00007019"/>
    </source>
</evidence>
<feature type="transmembrane region" description="Helical" evidence="2">
    <location>
        <begin position="12"/>
        <end position="31"/>
    </location>
</feature>
<dbReference type="Pfam" id="PF02705">
    <property type="entry name" value="K_trans"/>
    <property type="match status" value="1"/>
</dbReference>
<name>A0A162CX83_9CRUS</name>
<proteinExistence type="inferred from homology"/>
<feature type="non-terminal residue" evidence="4">
    <location>
        <position position="80"/>
    </location>
</feature>
<dbReference type="PANTHER" id="PTHR30540">
    <property type="entry name" value="OSMOTIC STRESS POTASSIUM TRANSPORTER"/>
    <property type="match status" value="1"/>
</dbReference>
<dbReference type="STRING" id="35525.A0A162CX83"/>
<keyword evidence="5" id="KW-1185">Reference proteome</keyword>
<reference evidence="4 5" key="1">
    <citation type="submission" date="2016-03" db="EMBL/GenBank/DDBJ databases">
        <title>EvidentialGene: Evidence-directed Construction of Genes on Genomes.</title>
        <authorList>
            <person name="Gilbert D.G."/>
            <person name="Choi J.-H."/>
            <person name="Mockaitis K."/>
            <person name="Colbourne J."/>
            <person name="Pfrender M."/>
        </authorList>
    </citation>
    <scope>NUCLEOTIDE SEQUENCE [LARGE SCALE GENOMIC DNA]</scope>
    <source>
        <strain evidence="4 5">Xinb3</strain>
        <tissue evidence="4">Complete organism</tissue>
    </source>
</reference>
<dbReference type="PANTHER" id="PTHR30540:SF79">
    <property type="entry name" value="LOW AFFINITY POTASSIUM TRANSPORT SYSTEM PROTEIN KUP"/>
    <property type="match status" value="1"/>
</dbReference>
<dbReference type="EMBL" id="LRGB01009943">
    <property type="protein sequence ID" value="KZS00444.1"/>
    <property type="molecule type" value="Genomic_DNA"/>
</dbReference>
<evidence type="ECO:0000259" key="3">
    <source>
        <dbReference type="Pfam" id="PF02705"/>
    </source>
</evidence>
<dbReference type="Proteomes" id="UP000076858">
    <property type="component" value="Unassembled WGS sequence"/>
</dbReference>
<evidence type="ECO:0000256" key="2">
    <source>
        <dbReference type="SAM" id="Phobius"/>
    </source>
</evidence>
<organism evidence="4 5">
    <name type="scientific">Daphnia magna</name>
    <dbReference type="NCBI Taxonomy" id="35525"/>
    <lineage>
        <taxon>Eukaryota</taxon>
        <taxon>Metazoa</taxon>
        <taxon>Ecdysozoa</taxon>
        <taxon>Arthropoda</taxon>
        <taxon>Crustacea</taxon>
        <taxon>Branchiopoda</taxon>
        <taxon>Diplostraca</taxon>
        <taxon>Cladocera</taxon>
        <taxon>Anomopoda</taxon>
        <taxon>Daphniidae</taxon>
        <taxon>Daphnia</taxon>
    </lineage>
</organism>
<comment type="similarity">
    <text evidence="1">Belongs to the HAK/KUP transporter (TC 2.A.72) family.</text>
</comment>
<dbReference type="GO" id="GO:0015079">
    <property type="term" value="F:potassium ion transmembrane transporter activity"/>
    <property type="evidence" value="ECO:0007669"/>
    <property type="project" value="InterPro"/>
</dbReference>
<keyword evidence="2" id="KW-0472">Membrane</keyword>
<feature type="transmembrane region" description="Helical" evidence="2">
    <location>
        <begin position="51"/>
        <end position="77"/>
    </location>
</feature>
<evidence type="ECO:0000313" key="4">
    <source>
        <dbReference type="EMBL" id="KZS00444.1"/>
    </source>
</evidence>
<sequence length="80" mass="8507">MGHFGRKPIQIAWTGLVLPGLALNYLGQGALLMGDPSAIQNPFYRLFPEAWLIPALVLATLAAIIASQAVISGAYSLTKQ</sequence>
<dbReference type="InterPro" id="IPR003855">
    <property type="entry name" value="K+_transporter"/>
</dbReference>
<feature type="domain" description="K+ potassium transporter integral membrane" evidence="3">
    <location>
        <begin position="1"/>
        <end position="80"/>
    </location>
</feature>
<dbReference type="AlphaFoldDB" id="A0A162CX83"/>